<dbReference type="NCBIfam" id="TIGR01409">
    <property type="entry name" value="TAT_signal_seq"/>
    <property type="match status" value="1"/>
</dbReference>
<dbReference type="STRING" id="121290.APY04_0655"/>
<dbReference type="InterPro" id="IPR011059">
    <property type="entry name" value="Metal-dep_hydrolase_composite"/>
</dbReference>
<dbReference type="InterPro" id="IPR033932">
    <property type="entry name" value="YtcJ-like"/>
</dbReference>
<dbReference type="OrthoDB" id="9811399at2"/>
<dbReference type="PANTHER" id="PTHR22642:SF2">
    <property type="entry name" value="PROTEIN LONG AFTER FAR-RED 3"/>
    <property type="match status" value="1"/>
</dbReference>
<feature type="domain" description="Amidohydrolase 3" evidence="1">
    <location>
        <begin position="116"/>
        <end position="596"/>
    </location>
</feature>
<proteinExistence type="predicted"/>
<accession>A0A120CXI1</accession>
<evidence type="ECO:0000313" key="2">
    <source>
        <dbReference type="EMBL" id="KWT70993.1"/>
    </source>
</evidence>
<dbReference type="GO" id="GO:0016810">
    <property type="term" value="F:hydrolase activity, acting on carbon-nitrogen (but not peptide) bonds"/>
    <property type="evidence" value="ECO:0007669"/>
    <property type="project" value="InterPro"/>
</dbReference>
<dbReference type="Gene3D" id="3.10.310.70">
    <property type="match status" value="1"/>
</dbReference>
<dbReference type="PANTHER" id="PTHR22642">
    <property type="entry name" value="IMIDAZOLONEPROPIONASE"/>
    <property type="match status" value="1"/>
</dbReference>
<dbReference type="InterPro" id="IPR019546">
    <property type="entry name" value="TAT_signal_bac_arc"/>
</dbReference>
<dbReference type="AlphaFoldDB" id="A0A120CXI1"/>
<protein>
    <recommendedName>
        <fullName evidence="1">Amidohydrolase 3 domain-containing protein</fullName>
    </recommendedName>
</protein>
<gene>
    <name evidence="2" type="ORF">APY04_0655</name>
</gene>
<dbReference type="Gene3D" id="3.20.20.140">
    <property type="entry name" value="Metal-dependent hydrolases"/>
    <property type="match status" value="1"/>
</dbReference>
<dbReference type="Gene3D" id="2.30.40.10">
    <property type="entry name" value="Urease, subunit C, domain 1"/>
    <property type="match status" value="1"/>
</dbReference>
<dbReference type="CDD" id="cd01300">
    <property type="entry name" value="YtcJ_like"/>
    <property type="match status" value="1"/>
</dbReference>
<dbReference type="InterPro" id="IPR013108">
    <property type="entry name" value="Amidohydro_3"/>
</dbReference>
<sequence>MCRFCVGTIFTDKALYHGWPVANSASRLNGGPSRRNFMALAGAVAGTAGLGLPSGSARAQSKAAAGADIIFRGGTVIPMAAGGAKQAEAIALRDGKIIAVGSQADISGLQTSNTKLIDLDGRTLLPGFVDPHQHSCFVALFSELLADVGYIKYPTRAELMAGLKAMDAKLPAGEWLLAYDFDNLLQGGDLSMAELDGISKDRPIFIWYINMHDGAANSAAFKIAQIPDDVGVLPGGGHFGRGPDGKFNGLVYEESAMLKFVSKALPKITPAIFEKAMIDYFKTSAALGNTTTHEPGTIQPDWIEGLEKLTAHGTGRLSASLMYSDMKSGDAYRDYGRGAKASLFPNSRFSLFGIKIIGDGSNQTETGAQTQPYLNSDKKGSPNYPPAELKTMVAAVKAAGWPVQIHCNGDATIDYALDAIEAAYGANPATGINRIEHSTMARPDQLKRMKALGVQPTFLMNHVFFYGAAYRDQLFGPERAAFMDPAGACVQEELPFTLHTDGPCSPLGALRLVQTAVTRRCVVDNSIVGPDQAITVEEAIRAVTSQAAAQIGQADRIGSLEAGKEADLVLLEQDPFKVAPDDIMKIKVSETWVAGEKIFG</sequence>
<organism evidence="2 3">
    <name type="scientific">Hyphomicrobium sulfonivorans</name>
    <dbReference type="NCBI Taxonomy" id="121290"/>
    <lineage>
        <taxon>Bacteria</taxon>
        <taxon>Pseudomonadati</taxon>
        <taxon>Pseudomonadota</taxon>
        <taxon>Alphaproteobacteria</taxon>
        <taxon>Hyphomicrobiales</taxon>
        <taxon>Hyphomicrobiaceae</taxon>
        <taxon>Hyphomicrobium</taxon>
    </lineage>
</organism>
<evidence type="ECO:0000313" key="3">
    <source>
        <dbReference type="Proteomes" id="UP000059074"/>
    </source>
</evidence>
<dbReference type="Proteomes" id="UP000059074">
    <property type="component" value="Unassembled WGS sequence"/>
</dbReference>
<dbReference type="InterPro" id="IPR032466">
    <property type="entry name" value="Metal_Hydrolase"/>
</dbReference>
<dbReference type="PATRIC" id="fig|121290.4.peg.1127"/>
<dbReference type="InterPro" id="IPR006311">
    <property type="entry name" value="TAT_signal"/>
</dbReference>
<dbReference type="Pfam" id="PF07969">
    <property type="entry name" value="Amidohydro_3"/>
    <property type="match status" value="1"/>
</dbReference>
<dbReference type="PROSITE" id="PS51318">
    <property type="entry name" value="TAT"/>
    <property type="match status" value="1"/>
</dbReference>
<reference evidence="2 3" key="1">
    <citation type="submission" date="2015-10" db="EMBL/GenBank/DDBJ databases">
        <title>Transcriptomic analysis of a linuron degrading triple-species bacterial consortium.</title>
        <authorList>
            <person name="Albers P."/>
        </authorList>
    </citation>
    <scope>NUCLEOTIDE SEQUENCE [LARGE SCALE GENOMIC DNA]</scope>
    <source>
        <strain evidence="2 3">WDL6</strain>
    </source>
</reference>
<comment type="caution">
    <text evidence="2">The sequence shown here is derived from an EMBL/GenBank/DDBJ whole genome shotgun (WGS) entry which is preliminary data.</text>
</comment>
<dbReference type="EMBL" id="LMTR01000027">
    <property type="protein sequence ID" value="KWT70993.1"/>
    <property type="molecule type" value="Genomic_DNA"/>
</dbReference>
<keyword evidence="3" id="KW-1185">Reference proteome</keyword>
<name>A0A120CXI1_HYPSL</name>
<dbReference type="SUPFAM" id="SSF51556">
    <property type="entry name" value="Metallo-dependent hydrolases"/>
    <property type="match status" value="1"/>
</dbReference>
<dbReference type="SUPFAM" id="SSF51338">
    <property type="entry name" value="Composite domain of metallo-dependent hydrolases"/>
    <property type="match status" value="1"/>
</dbReference>
<evidence type="ECO:0000259" key="1">
    <source>
        <dbReference type="Pfam" id="PF07969"/>
    </source>
</evidence>